<keyword evidence="1" id="KW-0732">Signal</keyword>
<organism evidence="2">
    <name type="scientific">Anguilla anguilla</name>
    <name type="common">European freshwater eel</name>
    <name type="synonym">Muraena anguilla</name>
    <dbReference type="NCBI Taxonomy" id="7936"/>
    <lineage>
        <taxon>Eukaryota</taxon>
        <taxon>Metazoa</taxon>
        <taxon>Chordata</taxon>
        <taxon>Craniata</taxon>
        <taxon>Vertebrata</taxon>
        <taxon>Euteleostomi</taxon>
        <taxon>Actinopterygii</taxon>
        <taxon>Neopterygii</taxon>
        <taxon>Teleostei</taxon>
        <taxon>Anguilliformes</taxon>
        <taxon>Anguillidae</taxon>
        <taxon>Anguilla</taxon>
    </lineage>
</organism>
<sequence length="89" mass="9900">MVLLHFAILSIFCVHCLSFSFNLSQYLLTSVSHFFTSSSIVRTADLALSNSATETPNLMAPGMRPKMGDEQHSYSNIPHGFNLSLVFLF</sequence>
<feature type="chain" id="PRO_5002432589" description="Secreted protein" evidence="1">
    <location>
        <begin position="19"/>
        <end position="89"/>
    </location>
</feature>
<reference evidence="2" key="1">
    <citation type="submission" date="2014-11" db="EMBL/GenBank/DDBJ databases">
        <authorList>
            <person name="Amaro Gonzalez C."/>
        </authorList>
    </citation>
    <scope>NUCLEOTIDE SEQUENCE</scope>
</reference>
<evidence type="ECO:0000313" key="2">
    <source>
        <dbReference type="EMBL" id="JAH49615.1"/>
    </source>
</evidence>
<name>A0A0E9T9Q6_ANGAN</name>
<accession>A0A0E9T9Q6</accession>
<evidence type="ECO:0000256" key="1">
    <source>
        <dbReference type="SAM" id="SignalP"/>
    </source>
</evidence>
<evidence type="ECO:0008006" key="3">
    <source>
        <dbReference type="Google" id="ProtNLM"/>
    </source>
</evidence>
<proteinExistence type="predicted"/>
<feature type="signal peptide" evidence="1">
    <location>
        <begin position="1"/>
        <end position="18"/>
    </location>
</feature>
<dbReference type="EMBL" id="GBXM01058962">
    <property type="protein sequence ID" value="JAH49615.1"/>
    <property type="molecule type" value="Transcribed_RNA"/>
</dbReference>
<reference evidence="2" key="2">
    <citation type="journal article" date="2015" name="Fish Shellfish Immunol.">
        <title>Early steps in the European eel (Anguilla anguilla)-Vibrio vulnificus interaction in the gills: Role of the RtxA13 toxin.</title>
        <authorList>
            <person name="Callol A."/>
            <person name="Pajuelo D."/>
            <person name="Ebbesson L."/>
            <person name="Teles M."/>
            <person name="MacKenzie S."/>
            <person name="Amaro C."/>
        </authorList>
    </citation>
    <scope>NUCLEOTIDE SEQUENCE</scope>
</reference>
<dbReference type="AlphaFoldDB" id="A0A0E9T9Q6"/>
<protein>
    <recommendedName>
        <fullName evidence="3">Secreted protein</fullName>
    </recommendedName>
</protein>